<dbReference type="EMBL" id="JAMOIL010000017">
    <property type="protein sequence ID" value="MCM0621420.1"/>
    <property type="molecule type" value="Genomic_DNA"/>
</dbReference>
<dbReference type="RefSeq" id="WP_250827849.1">
    <property type="nucleotide sequence ID" value="NZ_JAMOIL010000017.1"/>
</dbReference>
<protein>
    <submittedName>
        <fullName evidence="1">Uncharacterized protein</fullName>
    </submittedName>
</protein>
<name>A0A9X2D8R6_9ACTN</name>
<evidence type="ECO:0000313" key="2">
    <source>
        <dbReference type="Proteomes" id="UP001139485"/>
    </source>
</evidence>
<evidence type="ECO:0000313" key="1">
    <source>
        <dbReference type="EMBL" id="MCM0621420.1"/>
    </source>
</evidence>
<dbReference type="AlphaFoldDB" id="A0A9X2D8R6"/>
<reference evidence="1" key="1">
    <citation type="submission" date="2022-05" db="EMBL/GenBank/DDBJ databases">
        <authorList>
            <person name="Tuo L."/>
        </authorList>
    </citation>
    <scope>NUCLEOTIDE SEQUENCE</scope>
    <source>
        <strain evidence="1">BSK12Z-4</strain>
    </source>
</reference>
<comment type="caution">
    <text evidence="1">The sequence shown here is derived from an EMBL/GenBank/DDBJ whole genome shotgun (WGS) entry which is preliminary data.</text>
</comment>
<accession>A0A9X2D8R6</accession>
<organism evidence="1 2">
    <name type="scientific">Nocardioides bruguierae</name>
    <dbReference type="NCBI Taxonomy" id="2945102"/>
    <lineage>
        <taxon>Bacteria</taxon>
        <taxon>Bacillati</taxon>
        <taxon>Actinomycetota</taxon>
        <taxon>Actinomycetes</taxon>
        <taxon>Propionibacteriales</taxon>
        <taxon>Nocardioidaceae</taxon>
        <taxon>Nocardioides</taxon>
    </lineage>
</organism>
<keyword evidence="2" id="KW-1185">Reference proteome</keyword>
<dbReference type="Proteomes" id="UP001139485">
    <property type="component" value="Unassembled WGS sequence"/>
</dbReference>
<sequence length="266" mass="30339">MTQHDARPLPRSLAAADFYVPRPNGTTKNSDVSFQYFTYGKRMRFKLAAHYVLHRDRIRIKHSTEDGRWVSVWRGRGDDVALVYPNVRIHPKGLGKEWKMTFRRTLDGVTYRHETTPVRLRTPRWVSNPVTVTGDDPVSSMDTTPTRTLAARESIDLDVTFTRADGREVEKTYGVTYVRRQGYRWFTEHGTHLVDADTLTIWASTKAGGWTVLTKANGSDVGGPGLIQARMGSQQRSYVLAWTRKVSDDERVLRHTEAFTLAPQDS</sequence>
<gene>
    <name evidence="1" type="ORF">M8330_14085</name>
</gene>
<proteinExistence type="predicted"/>